<name>A0ABU6N7R3_9BACI</name>
<evidence type="ECO:0000313" key="1">
    <source>
        <dbReference type="EMBL" id="MED3562229.1"/>
    </source>
</evidence>
<dbReference type="EMBL" id="JARMQG010000084">
    <property type="protein sequence ID" value="MED3562229.1"/>
    <property type="molecule type" value="Genomic_DNA"/>
</dbReference>
<evidence type="ECO:0000313" key="2">
    <source>
        <dbReference type="Proteomes" id="UP001330749"/>
    </source>
</evidence>
<keyword evidence="2" id="KW-1185">Reference proteome</keyword>
<dbReference type="Proteomes" id="UP001330749">
    <property type="component" value="Unassembled WGS sequence"/>
</dbReference>
<dbReference type="RefSeq" id="WP_327967130.1">
    <property type="nucleotide sequence ID" value="NZ_JARMQG010000084.1"/>
</dbReference>
<gene>
    <name evidence="1" type="ORF">P4447_07160</name>
</gene>
<organism evidence="1 2">
    <name type="scientific">Bacillus xiapuensis</name>
    <dbReference type="NCBI Taxonomy" id="2014075"/>
    <lineage>
        <taxon>Bacteria</taxon>
        <taxon>Bacillati</taxon>
        <taxon>Bacillota</taxon>
        <taxon>Bacilli</taxon>
        <taxon>Bacillales</taxon>
        <taxon>Bacillaceae</taxon>
        <taxon>Bacillus</taxon>
    </lineage>
</organism>
<accession>A0ABU6N7R3</accession>
<sequence length="43" mass="5098">MDSNQNENQESKVQVEKFILQINPKDTYKLNIKSNKKKISFKV</sequence>
<proteinExistence type="predicted"/>
<comment type="caution">
    <text evidence="1">The sequence shown here is derived from an EMBL/GenBank/DDBJ whole genome shotgun (WGS) entry which is preliminary data.</text>
</comment>
<reference evidence="1 2" key="1">
    <citation type="submission" date="2023-03" db="EMBL/GenBank/DDBJ databases">
        <title>Bacillus Genome Sequencing.</title>
        <authorList>
            <person name="Dunlap C."/>
        </authorList>
    </citation>
    <scope>NUCLEOTIDE SEQUENCE [LARGE SCALE GENOMIC DNA]</scope>
    <source>
        <strain evidence="1 2">B-14544</strain>
    </source>
</reference>
<protein>
    <submittedName>
        <fullName evidence="1">Uncharacterized protein</fullName>
    </submittedName>
</protein>